<evidence type="ECO:0008006" key="13">
    <source>
        <dbReference type="Google" id="ProtNLM"/>
    </source>
</evidence>
<evidence type="ECO:0000256" key="3">
    <source>
        <dbReference type="ARBA" id="ARBA00005316"/>
    </source>
</evidence>
<evidence type="ECO:0000313" key="12">
    <source>
        <dbReference type="Proteomes" id="UP001497525"/>
    </source>
</evidence>
<name>A0AAV2TI51_CALDB</name>
<dbReference type="Proteomes" id="UP001497525">
    <property type="component" value="Unassembled WGS sequence"/>
</dbReference>
<gene>
    <name evidence="11" type="ORF">CDAUBV1_LOCUS10108</name>
</gene>
<sequence length="678" mass="75456">MSLFLINKSKSDLDDGSELSAAEVEELKNFQPTPEESRRAVRISMFYLLVALVIGVPVWFKTTGTYQAPLPFWEIKKLVSRSINIEVAINIVSVRSGLTKSELSSLQTELSESDNSSLRCGIQTSKGDPVRFSLHCSVRAREMNEAETASYAKAITSSSSFRDLLASLENNVFPLKSEAHLEQCAAGVLHCIQSDPDYELFLLPGQDLEKLFGPSESVQFNAGSDGLMTVVRQSSERNIVYIITPPGMDPSLLTLHIAQLFNASLISVEDIKQLMVSARTNQTVAQNSLHSKTRAARAKMTTYQLPASSGYDVTLTVLAESDSISDRLPDNWRSSPDWRYQMLSDPTVWLEDNVKEVFQPWLPYVNVEFYSQRIRAVDIEQLGASRLIHNGTYRYYTQDDLSTLVNQLESYLGAPQTASAGTRDMAGTQPGLHLILLMAMPRATRDSNWTCPLPLRFHLPTSSSPFSVADVAVVPQWGGLFSVDAPSPCSSKKEYGTVIAHKLTTVIRSLLGAPEPLDTYYDPLSGTVLSAKTGHASHWQMDRWFLRRTVESLLSLKITMTSLVDLLARFPNLVINDYVADEVVRSTKLWEQVLDQLKNSTAESGNPHQSRFGSIFKTAQDAVRSADSAFFDHTLLGRLYFEESQKYGIYVPLFVPIGLGLLKSSMNAFRVIFPREST</sequence>
<evidence type="ECO:0000256" key="4">
    <source>
        <dbReference type="ARBA" id="ARBA00022502"/>
    </source>
</evidence>
<comment type="pathway">
    <text evidence="2">Glycolipid biosynthesis; glycosylphosphatidylinositol-anchor biosynthesis.</text>
</comment>
<comment type="caution">
    <text evidence="11">The sequence shown here is derived from an EMBL/GenBank/DDBJ whole genome shotgun (WGS) entry which is preliminary data.</text>
</comment>
<dbReference type="InterPro" id="IPR019540">
    <property type="entry name" value="PtdIno-glycan_biosynth_class_S"/>
</dbReference>
<dbReference type="PANTHER" id="PTHR21072:SF13">
    <property type="entry name" value="GPI TRANSAMIDASE COMPONENT PIG-S"/>
    <property type="match status" value="1"/>
</dbReference>
<dbReference type="GO" id="GO:0016255">
    <property type="term" value="P:attachment of GPI anchor to protein"/>
    <property type="evidence" value="ECO:0007669"/>
    <property type="project" value="InterPro"/>
</dbReference>
<keyword evidence="5 10" id="KW-0812">Transmembrane</keyword>
<evidence type="ECO:0000256" key="1">
    <source>
        <dbReference type="ARBA" id="ARBA00004477"/>
    </source>
</evidence>
<reference evidence="11" key="1">
    <citation type="submission" date="2024-06" db="EMBL/GenBank/DDBJ databases">
        <authorList>
            <person name="Liu X."/>
            <person name="Lenzi L."/>
            <person name="Haldenby T S."/>
            <person name="Uol C."/>
        </authorList>
    </citation>
    <scope>NUCLEOTIDE SEQUENCE</scope>
</reference>
<evidence type="ECO:0000256" key="2">
    <source>
        <dbReference type="ARBA" id="ARBA00004687"/>
    </source>
</evidence>
<keyword evidence="9" id="KW-0325">Glycoprotein</keyword>
<evidence type="ECO:0000256" key="9">
    <source>
        <dbReference type="ARBA" id="ARBA00023180"/>
    </source>
</evidence>
<accession>A0AAV2TI51</accession>
<dbReference type="AlphaFoldDB" id="A0AAV2TI51"/>
<evidence type="ECO:0000313" key="11">
    <source>
        <dbReference type="EMBL" id="CAL5136006.1"/>
    </source>
</evidence>
<evidence type="ECO:0000256" key="7">
    <source>
        <dbReference type="ARBA" id="ARBA00022989"/>
    </source>
</evidence>
<dbReference type="Pfam" id="PF10510">
    <property type="entry name" value="PIG-S"/>
    <property type="match status" value="1"/>
</dbReference>
<keyword evidence="8 10" id="KW-0472">Membrane</keyword>
<keyword evidence="7 10" id="KW-1133">Transmembrane helix</keyword>
<protein>
    <recommendedName>
        <fullName evidence="13">GPI transamidase component PIG-S</fullName>
    </recommendedName>
</protein>
<feature type="transmembrane region" description="Helical" evidence="10">
    <location>
        <begin position="40"/>
        <end position="60"/>
    </location>
</feature>
<evidence type="ECO:0000256" key="6">
    <source>
        <dbReference type="ARBA" id="ARBA00022824"/>
    </source>
</evidence>
<evidence type="ECO:0000256" key="5">
    <source>
        <dbReference type="ARBA" id="ARBA00022692"/>
    </source>
</evidence>
<proteinExistence type="inferred from homology"/>
<organism evidence="11 12">
    <name type="scientific">Calicophoron daubneyi</name>
    <name type="common">Rumen fluke</name>
    <name type="synonym">Paramphistomum daubneyi</name>
    <dbReference type="NCBI Taxonomy" id="300641"/>
    <lineage>
        <taxon>Eukaryota</taxon>
        <taxon>Metazoa</taxon>
        <taxon>Spiralia</taxon>
        <taxon>Lophotrochozoa</taxon>
        <taxon>Platyhelminthes</taxon>
        <taxon>Trematoda</taxon>
        <taxon>Digenea</taxon>
        <taxon>Plagiorchiida</taxon>
        <taxon>Pronocephalata</taxon>
        <taxon>Paramphistomoidea</taxon>
        <taxon>Paramphistomidae</taxon>
        <taxon>Calicophoron</taxon>
    </lineage>
</organism>
<dbReference type="PANTHER" id="PTHR21072">
    <property type="entry name" value="GPI TRANSAMIDASE COMPONENT PIG-S"/>
    <property type="match status" value="1"/>
</dbReference>
<dbReference type="EMBL" id="CAXLJL010000279">
    <property type="protein sequence ID" value="CAL5136006.1"/>
    <property type="molecule type" value="Genomic_DNA"/>
</dbReference>
<dbReference type="GO" id="GO:0006506">
    <property type="term" value="P:GPI anchor biosynthetic process"/>
    <property type="evidence" value="ECO:0007669"/>
    <property type="project" value="UniProtKB-KW"/>
</dbReference>
<keyword evidence="6" id="KW-0256">Endoplasmic reticulum</keyword>
<evidence type="ECO:0000256" key="8">
    <source>
        <dbReference type="ARBA" id="ARBA00023136"/>
    </source>
</evidence>
<keyword evidence="4" id="KW-0337">GPI-anchor biosynthesis</keyword>
<dbReference type="GO" id="GO:0042765">
    <property type="term" value="C:GPI-anchor transamidase complex"/>
    <property type="evidence" value="ECO:0007669"/>
    <property type="project" value="InterPro"/>
</dbReference>
<comment type="subcellular location">
    <subcellularLocation>
        <location evidence="1">Endoplasmic reticulum membrane</location>
        <topology evidence="1">Multi-pass membrane protein</topology>
    </subcellularLocation>
</comment>
<comment type="similarity">
    <text evidence="3">Belongs to the PIGS family.</text>
</comment>
<evidence type="ECO:0000256" key="10">
    <source>
        <dbReference type="SAM" id="Phobius"/>
    </source>
</evidence>